<dbReference type="EMBL" id="LR215039">
    <property type="protein sequence ID" value="VEU76067.1"/>
    <property type="molecule type" value="Genomic_DNA"/>
</dbReference>
<dbReference type="Gene3D" id="3.40.50.510">
    <property type="entry name" value="Phosphotransferase system, mannose-type IIA component"/>
    <property type="match status" value="1"/>
</dbReference>
<dbReference type="InterPro" id="IPR039643">
    <property type="entry name" value="DhaM"/>
</dbReference>
<gene>
    <name evidence="7" type="primary">dhaM</name>
    <name evidence="7" type="ORF">NCTC10179_00232</name>
</gene>
<dbReference type="SUPFAM" id="SSF53062">
    <property type="entry name" value="PTS system fructose IIA component-like"/>
    <property type="match status" value="1"/>
</dbReference>
<dbReference type="InterPro" id="IPR036662">
    <property type="entry name" value="PTS_EIIA_man-typ_sf"/>
</dbReference>
<dbReference type="PANTHER" id="PTHR38594">
    <property type="entry name" value="PEP-DEPENDENT DIHYDROXYACETONE KINASE, PHOSPHORYL DONOR SUBUNIT DHAM"/>
    <property type="match status" value="1"/>
</dbReference>
<evidence type="ECO:0000256" key="4">
    <source>
        <dbReference type="ARBA" id="ARBA00022679"/>
    </source>
</evidence>
<comment type="catalytic activity">
    <reaction evidence="1">
        <text>dihydroxyacetone + phosphoenolpyruvate = dihydroxyacetone phosphate + pyruvate</text>
        <dbReference type="Rhea" id="RHEA:18381"/>
        <dbReference type="ChEBI" id="CHEBI:15361"/>
        <dbReference type="ChEBI" id="CHEBI:16016"/>
        <dbReference type="ChEBI" id="CHEBI:57642"/>
        <dbReference type="ChEBI" id="CHEBI:58702"/>
        <dbReference type="EC" id="2.7.1.121"/>
    </reaction>
</comment>
<evidence type="ECO:0000256" key="3">
    <source>
        <dbReference type="ARBA" id="ARBA00012095"/>
    </source>
</evidence>
<organism evidence="7 8">
    <name type="scientific">Mycoplasmopsis columboralis</name>
    <dbReference type="NCBI Taxonomy" id="171282"/>
    <lineage>
        <taxon>Bacteria</taxon>
        <taxon>Bacillati</taxon>
        <taxon>Mycoplasmatota</taxon>
        <taxon>Mycoplasmoidales</taxon>
        <taxon>Metamycoplasmataceae</taxon>
        <taxon>Mycoplasmopsis</taxon>
    </lineage>
</organism>
<dbReference type="OrthoDB" id="7065393at2"/>
<dbReference type="AlphaFoldDB" id="A0A449B640"/>
<evidence type="ECO:0000256" key="1">
    <source>
        <dbReference type="ARBA" id="ARBA00001113"/>
    </source>
</evidence>
<keyword evidence="8" id="KW-1185">Reference proteome</keyword>
<evidence type="ECO:0000313" key="7">
    <source>
        <dbReference type="EMBL" id="VEU76067.1"/>
    </source>
</evidence>
<dbReference type="PANTHER" id="PTHR38594:SF1">
    <property type="entry name" value="PEP-DEPENDENT DIHYDROXYACETONE KINASE, PHOSPHORYL DONOR SUBUNIT DHAM"/>
    <property type="match status" value="1"/>
</dbReference>
<feature type="domain" description="PTS EIIA type-4" evidence="6">
    <location>
        <begin position="1"/>
        <end position="131"/>
    </location>
</feature>
<dbReference type="PROSITE" id="PS51096">
    <property type="entry name" value="PTS_EIIA_TYPE_4"/>
    <property type="match status" value="1"/>
</dbReference>
<dbReference type="InterPro" id="IPR004701">
    <property type="entry name" value="PTS_EIIA_man-typ"/>
</dbReference>
<evidence type="ECO:0000313" key="8">
    <source>
        <dbReference type="Proteomes" id="UP000289497"/>
    </source>
</evidence>
<dbReference type="InterPro" id="IPR012844">
    <property type="entry name" value="DhaM_N"/>
</dbReference>
<dbReference type="GO" id="GO:0016020">
    <property type="term" value="C:membrane"/>
    <property type="evidence" value="ECO:0007669"/>
    <property type="project" value="InterPro"/>
</dbReference>
<dbReference type="KEGG" id="mcou:NCTC10179_00232"/>
<protein>
    <recommendedName>
        <fullName evidence="3">phosphoenolpyruvate--glycerone phosphotransferase</fullName>
        <ecNumber evidence="3">2.7.1.121</ecNumber>
    </recommendedName>
</protein>
<comment type="function">
    <text evidence="2">Component of the dihydroxyacetone kinase complex, which is responsible for the phosphoenolpyruvate (PEP)-dependent phosphorylation of dihydroxyacetone. DhaM serves as the phosphoryl donor. Is phosphorylated by phosphoenolpyruvate in an EI- and HPr-dependent reaction, and a phosphorelay system on histidine residues finally leads to phosphoryl transfer to DhaL and dihydroxyacetone.</text>
</comment>
<evidence type="ECO:0000259" key="6">
    <source>
        <dbReference type="PROSITE" id="PS51096"/>
    </source>
</evidence>
<dbReference type="Pfam" id="PF03610">
    <property type="entry name" value="EIIA-man"/>
    <property type="match status" value="1"/>
</dbReference>
<dbReference type="Proteomes" id="UP000289497">
    <property type="component" value="Chromosome"/>
</dbReference>
<proteinExistence type="predicted"/>
<sequence>MVNFVVVSHNKKLAEEAIKLAKIMKHSDFQIVNAAGLVDSDEYGTDVGYIVEKITQVNEGDGVIVFCEIGSSLMSSQMAIEMLADPKVVLADAPLVEGLCVATSSNFANSTLESIQDQLLEVKNFSKVVNM</sequence>
<accession>A0A449B640</accession>
<dbReference type="GO" id="GO:0047324">
    <property type="term" value="F:phosphoenolpyruvate-glycerone phosphotransferase activity"/>
    <property type="evidence" value="ECO:0007669"/>
    <property type="project" value="UniProtKB-EC"/>
</dbReference>
<dbReference type="GO" id="GO:0019563">
    <property type="term" value="P:glycerol catabolic process"/>
    <property type="evidence" value="ECO:0007669"/>
    <property type="project" value="InterPro"/>
</dbReference>
<evidence type="ECO:0000256" key="2">
    <source>
        <dbReference type="ARBA" id="ARBA00002788"/>
    </source>
</evidence>
<name>A0A449B640_9BACT</name>
<dbReference type="GO" id="GO:0009401">
    <property type="term" value="P:phosphoenolpyruvate-dependent sugar phosphotransferase system"/>
    <property type="evidence" value="ECO:0007669"/>
    <property type="project" value="InterPro"/>
</dbReference>
<comment type="subunit">
    <text evidence="5">Homodimer. The dihydroxyacetone kinase complex is composed of a homodimer of DhaM, a homodimer of DhaK and the subunit DhaL.</text>
</comment>
<dbReference type="EC" id="2.7.1.121" evidence="3"/>
<dbReference type="RefSeq" id="WP_036433997.1">
    <property type="nucleotide sequence ID" value="NZ_LR215039.1"/>
</dbReference>
<evidence type="ECO:0000256" key="5">
    <source>
        <dbReference type="ARBA" id="ARBA00046577"/>
    </source>
</evidence>
<reference evidence="7 8" key="1">
    <citation type="submission" date="2019-01" db="EMBL/GenBank/DDBJ databases">
        <authorList>
            <consortium name="Pathogen Informatics"/>
        </authorList>
    </citation>
    <scope>NUCLEOTIDE SEQUENCE [LARGE SCALE GENOMIC DNA]</scope>
    <source>
        <strain evidence="7 8">NCTC10179</strain>
    </source>
</reference>
<keyword evidence="4" id="KW-0808">Transferase</keyword>
<dbReference type="NCBIfam" id="TIGR02364">
    <property type="entry name" value="dha_pts"/>
    <property type="match status" value="1"/>
</dbReference>